<sequence length="84" mass="9428">MLAGTRGYSSSFVFRIRDVQFRVSPAVRALGQACLEHEVPVTMVAEMFGVTRATVYNWLTGETVPRGPQHALIPEIIKKLRKLK</sequence>
<protein>
    <recommendedName>
        <fullName evidence="2">HTH_XRE domain containing protein</fullName>
    </recommendedName>
</protein>
<name>A0A6J5KP61_9CAUD</name>
<dbReference type="EMBL" id="LR796172">
    <property type="protein sequence ID" value="CAB4123641.1"/>
    <property type="molecule type" value="Genomic_DNA"/>
</dbReference>
<gene>
    <name evidence="1" type="ORF">UFOVP48_52</name>
</gene>
<evidence type="ECO:0000313" key="1">
    <source>
        <dbReference type="EMBL" id="CAB4123641.1"/>
    </source>
</evidence>
<accession>A0A6J5KP61</accession>
<organism evidence="1">
    <name type="scientific">uncultured Caudovirales phage</name>
    <dbReference type="NCBI Taxonomy" id="2100421"/>
    <lineage>
        <taxon>Viruses</taxon>
        <taxon>Duplodnaviria</taxon>
        <taxon>Heunggongvirae</taxon>
        <taxon>Uroviricota</taxon>
        <taxon>Caudoviricetes</taxon>
        <taxon>Peduoviridae</taxon>
        <taxon>Maltschvirus</taxon>
        <taxon>Maltschvirus maltsch</taxon>
    </lineage>
</organism>
<reference evidence="1" key="1">
    <citation type="submission" date="2020-04" db="EMBL/GenBank/DDBJ databases">
        <authorList>
            <person name="Chiriac C."/>
            <person name="Salcher M."/>
            <person name="Ghai R."/>
            <person name="Kavagutti S V."/>
        </authorList>
    </citation>
    <scope>NUCLEOTIDE SEQUENCE</scope>
</reference>
<evidence type="ECO:0008006" key="2">
    <source>
        <dbReference type="Google" id="ProtNLM"/>
    </source>
</evidence>
<proteinExistence type="predicted"/>